<dbReference type="SUPFAM" id="SSF48371">
    <property type="entry name" value="ARM repeat"/>
    <property type="match status" value="1"/>
</dbReference>
<evidence type="ECO:0000256" key="6">
    <source>
        <dbReference type="ARBA" id="ARBA00022741"/>
    </source>
</evidence>
<organism evidence="14">
    <name type="scientific">Micromonas pusilla (strain CCMP1545)</name>
    <name type="common">Picoplanktonic green alga</name>
    <dbReference type="NCBI Taxonomy" id="564608"/>
    <lineage>
        <taxon>Eukaryota</taxon>
        <taxon>Viridiplantae</taxon>
        <taxon>Chlorophyta</taxon>
        <taxon>Mamiellophyceae</taxon>
        <taxon>Mamiellales</taxon>
        <taxon>Mamiellaceae</taxon>
        <taxon>Micromonas</taxon>
    </lineage>
</organism>
<dbReference type="InterPro" id="IPR015943">
    <property type="entry name" value="WD40/YVTN_repeat-like_dom_sf"/>
</dbReference>
<feature type="compositionally biased region" description="Gly residues" evidence="11">
    <location>
        <begin position="1477"/>
        <end position="1490"/>
    </location>
</feature>
<dbReference type="Gene3D" id="1.10.510.10">
    <property type="entry name" value="Transferase(Phosphotransferase) domain 1"/>
    <property type="match status" value="1"/>
</dbReference>
<dbReference type="PROSITE" id="PS50294">
    <property type="entry name" value="WD_REPEATS_REGION"/>
    <property type="match status" value="2"/>
</dbReference>
<dbReference type="PROSITE" id="PS50011">
    <property type="entry name" value="PROTEIN_KINASE_DOM"/>
    <property type="match status" value="1"/>
</dbReference>
<dbReference type="InterPro" id="IPR021133">
    <property type="entry name" value="HEAT_type_2"/>
</dbReference>
<feature type="region of interest" description="Disordered" evidence="11">
    <location>
        <begin position="1259"/>
        <end position="1279"/>
    </location>
</feature>
<dbReference type="SUPFAM" id="SSF50978">
    <property type="entry name" value="WD40 repeat-like"/>
    <property type="match status" value="1"/>
</dbReference>
<dbReference type="InterPro" id="IPR011009">
    <property type="entry name" value="Kinase-like_dom_sf"/>
</dbReference>
<dbReference type="InterPro" id="IPR008271">
    <property type="entry name" value="Ser/Thr_kinase_AS"/>
</dbReference>
<dbReference type="Pfam" id="PF00400">
    <property type="entry name" value="WD40"/>
    <property type="match status" value="2"/>
</dbReference>
<dbReference type="InterPro" id="IPR001680">
    <property type="entry name" value="WD40_rpt"/>
</dbReference>
<evidence type="ECO:0000313" key="14">
    <source>
        <dbReference type="Proteomes" id="UP000001876"/>
    </source>
</evidence>
<dbReference type="PANTHER" id="PTHR17583:SF0">
    <property type="entry name" value="PHOSPHOINOSITIDE 3-KINASE REGULATORY SUBUNIT 4"/>
    <property type="match status" value="1"/>
</dbReference>
<feature type="region of interest" description="Disordered" evidence="11">
    <location>
        <begin position="1"/>
        <end position="60"/>
    </location>
</feature>
<keyword evidence="4" id="KW-0808">Transferase</keyword>
<evidence type="ECO:0000256" key="7">
    <source>
        <dbReference type="ARBA" id="ARBA00022777"/>
    </source>
</evidence>
<dbReference type="GO" id="GO:0034272">
    <property type="term" value="C:phosphatidylinositol 3-kinase complex, class III, type II"/>
    <property type="evidence" value="ECO:0007669"/>
    <property type="project" value="TreeGrafter"/>
</dbReference>
<dbReference type="GO" id="GO:0045324">
    <property type="term" value="P:late endosome to vacuole transport"/>
    <property type="evidence" value="ECO:0007669"/>
    <property type="project" value="InterPro"/>
</dbReference>
<sequence>MTRALASVDSGSQSVGSDDDDRSFAPRRRCSLRRTKRRRHSGGRRAAGMGNQLSAPPRVQPGELLASDVPNLVYKDSLGGGRFLKTFLVRHDEPGTSGGGGLVVVKAYLKRGSPDALSREEIETHAKNLRTSRERLLSPPPTLPHCAPFARELETDRALYLMRQYAHGTLYDRLFTRPFLSRVQKKWIAFQLLHALSECHERGVVHGDVKCENVLLTSRGWAFLADFATFKPGSLPADNPADYSYYFDTGGRRRCYVAPERFRDGGGDRTGGGATPAADVFSLGCVFGELFLDGAATFDYSQLLAYRRGEFDLRAALAPVGDDDVVDMIAEMCARDPAARPSAKACLDARSKRGGFFPAYFDALHDFCGGLLTADADEVAAEVRRAFDPLMAAIVEEEWRKDGGGGETASRATPSPRSVAPSLKEFDGGGDGGEDADEEKESSMAGLMADISNLAVTSDAGGGGDGGDDLFAASRSVDSPSASASSSSRAGAGASPLDAVAAAGATCPGAALVASLVCATLRGASSPSARRALLKLLARVAAVADDDARLQVIVPHAIDRVGDTAAVVRAAAVKTLASTLPRVRSHPASDAKVFPEFIWPSLSGLARDREESVRVAYAAALAALASASERFLRRGGGGGGSGDEEAAAAEVALSKRRGGGSGRADGPSTRAALLSDAPALASFFGRADANDFLLPLLITCLNDRAWSLRATFFRRIASVASFVGREPCEAFLLPCIERCLSDASDVVVARALECLGDLVAPPEEASVDENVPPGSVAFAASSAPPMILQKRSIVAAVKRAAPATLHPCASVRVAATRFVARACRRLGPADVFASVLPHATPFLSENFAKCPGPALSGLLADESTLRAALRTPPRRRAFDAAVDAAAGIYRGETATPSDDDDASMDPEAAREERRALAALATYVQSFAGARRAQDAETPASIVCGGLTREAVAAAARGGGGGGGGADLGGSADARGSTNPLDGMMSMNPLNLHDPSSRGLDAAAATPSDDGGAFSYASPGGLGGFGAAGSGMQFSSFFEDAASASAGGGGDAKSAGAGGGGADLIDDDAWAAVFGPRSPPLVPPGARAPPPPVGHLYGGGGAATAKEAPSAAKGHARTSSGADFVAEENGEDKPSIVAGEYASGTTGDAWTPRGVLVAHLTEHRGAVNAVAASDDGAFFVTGSDDGCLKAWDVANAERDAFFRSRATYGGHRAGASASASASDAACKITAAAALSDDGHTICSTADDGSVHAWRVELAAGSGSGSGSGPPGSRPASASEVARASPNEGACSAVIKLSANVACVATERGGLRGWDLRAPLRGDRDRGRGTLGNAFAVDVPPRLGAVTCVVAEAGASPRWTCHGTSAGALCLVDARFGLSVAEWRHPHGAYSRVDAIALGVDGVGAGHKNDAALVWAAAGGDELALWDVGVGACRRVARVLRPPSETTARTMPSSLRRGGRLTRAAATCGDPRAWAKAKAGGGGGVEGGGGGGGDEDGMLDFRVDDLKETTGAPRSEGARCLFSLPNGALLAGGGDACVRLWCPLEPARGRVVHGPLGRNDRPKHEEVYASNLPVAQERPSASAEAAAAGAGLRAGGDGGVAEAIASAAGRHDCHRDAVLAMCVTGFGTGRVLVTGGRDAAVKVWK</sequence>
<dbReference type="EC" id="2.7.11.1" evidence="1"/>
<dbReference type="SUPFAM" id="SSF56112">
    <property type="entry name" value="Protein kinase-like (PK-like)"/>
    <property type="match status" value="1"/>
</dbReference>
<evidence type="ECO:0000256" key="2">
    <source>
        <dbReference type="ARBA" id="ARBA00022527"/>
    </source>
</evidence>
<dbReference type="PANTHER" id="PTHR17583">
    <property type="entry name" value="PHOSPHOINOSITIDE 3-KINASE REGULATORY SUBUNIT 4"/>
    <property type="match status" value="1"/>
</dbReference>
<dbReference type="KEGG" id="mpp:MICPUCDRAFT_50868"/>
<evidence type="ECO:0000256" key="5">
    <source>
        <dbReference type="ARBA" id="ARBA00022737"/>
    </source>
</evidence>
<evidence type="ECO:0000256" key="11">
    <source>
        <dbReference type="SAM" id="MobiDB-lite"/>
    </source>
</evidence>
<keyword evidence="6" id="KW-0547">Nucleotide-binding</keyword>
<evidence type="ECO:0000256" key="10">
    <source>
        <dbReference type="PROSITE-ProRule" id="PRU00221"/>
    </source>
</evidence>
<dbReference type="SMART" id="SM00220">
    <property type="entry name" value="S_TKc"/>
    <property type="match status" value="1"/>
</dbReference>
<keyword evidence="7" id="KW-0418">Kinase</keyword>
<dbReference type="GeneID" id="9680470"/>
<dbReference type="InterPro" id="IPR045162">
    <property type="entry name" value="Vps15-like"/>
</dbReference>
<feature type="region of interest" description="Disordered" evidence="11">
    <location>
        <begin position="956"/>
        <end position="980"/>
    </location>
</feature>
<evidence type="ECO:0000256" key="8">
    <source>
        <dbReference type="ARBA" id="ARBA00022840"/>
    </source>
</evidence>
<feature type="repeat" description="WD" evidence="10">
    <location>
        <begin position="1609"/>
        <end position="1643"/>
    </location>
</feature>
<dbReference type="GO" id="GO:0006623">
    <property type="term" value="P:protein targeting to vacuole"/>
    <property type="evidence" value="ECO:0007669"/>
    <property type="project" value="TreeGrafter"/>
</dbReference>
<dbReference type="InterPro" id="IPR011989">
    <property type="entry name" value="ARM-like"/>
</dbReference>
<dbReference type="InterPro" id="IPR055231">
    <property type="entry name" value="2AA_helical"/>
</dbReference>
<gene>
    <name evidence="13" type="ORF">MICPUCDRAFT_50868</name>
</gene>
<protein>
    <recommendedName>
        <fullName evidence="1">non-specific serine/threonine protein kinase</fullName>
        <ecNumber evidence="1">2.7.11.1</ecNumber>
    </recommendedName>
</protein>
<feature type="region of interest" description="Disordered" evidence="11">
    <location>
        <begin position="398"/>
        <end position="443"/>
    </location>
</feature>
<feature type="region of interest" description="Disordered" evidence="11">
    <location>
        <begin position="1474"/>
        <end position="1493"/>
    </location>
</feature>
<feature type="compositionally biased region" description="Low complexity" evidence="11">
    <location>
        <begin position="7"/>
        <end position="16"/>
    </location>
</feature>
<dbReference type="InterPro" id="IPR016024">
    <property type="entry name" value="ARM-type_fold"/>
</dbReference>
<feature type="repeat" description="HEAT" evidence="9">
    <location>
        <begin position="693"/>
        <end position="731"/>
    </location>
</feature>
<dbReference type="PROSITE" id="PS50082">
    <property type="entry name" value="WD_REPEATS_2"/>
    <property type="match status" value="2"/>
</dbReference>
<evidence type="ECO:0000256" key="1">
    <source>
        <dbReference type="ARBA" id="ARBA00012513"/>
    </source>
</evidence>
<dbReference type="EMBL" id="GG663735">
    <property type="protein sequence ID" value="EEH60530.1"/>
    <property type="molecule type" value="Genomic_DNA"/>
</dbReference>
<dbReference type="GO" id="GO:0004674">
    <property type="term" value="F:protein serine/threonine kinase activity"/>
    <property type="evidence" value="ECO:0007669"/>
    <property type="project" value="UniProtKB-KW"/>
</dbReference>
<dbReference type="STRING" id="564608.C1MJA4"/>
<name>C1MJA4_MICPC</name>
<dbReference type="Gene3D" id="1.25.10.10">
    <property type="entry name" value="Leucine-rich Repeat Variant"/>
    <property type="match status" value="2"/>
</dbReference>
<dbReference type="CDD" id="cd13980">
    <property type="entry name" value="STKc_Vps15"/>
    <property type="match status" value="1"/>
</dbReference>
<dbReference type="GO" id="GO:0034271">
    <property type="term" value="C:phosphatidylinositol 3-kinase complex, class III, type I"/>
    <property type="evidence" value="ECO:0007669"/>
    <property type="project" value="TreeGrafter"/>
</dbReference>
<feature type="region of interest" description="Disordered" evidence="11">
    <location>
        <begin position="889"/>
        <end position="910"/>
    </location>
</feature>
<dbReference type="SMART" id="SM00320">
    <property type="entry name" value="WD40"/>
    <property type="match status" value="4"/>
</dbReference>
<feature type="region of interest" description="Disordered" evidence="11">
    <location>
        <begin position="466"/>
        <end position="493"/>
    </location>
</feature>
<dbReference type="PROSITE" id="PS00108">
    <property type="entry name" value="PROTEIN_KINASE_ST"/>
    <property type="match status" value="1"/>
</dbReference>
<keyword evidence="8" id="KW-0067">ATP-binding</keyword>
<proteinExistence type="predicted"/>
<dbReference type="RefSeq" id="XP_003055278.1">
    <property type="nucleotide sequence ID" value="XM_003055232.1"/>
</dbReference>
<keyword evidence="5" id="KW-0677">Repeat</keyword>
<dbReference type="OrthoDB" id="242910at2759"/>
<feature type="compositionally biased region" description="Basic residues" evidence="11">
    <location>
        <begin position="25"/>
        <end position="43"/>
    </location>
</feature>
<keyword evidence="2" id="KW-0723">Serine/threonine-protein kinase</keyword>
<reference evidence="13 14" key="1">
    <citation type="journal article" date="2009" name="Science">
        <title>Green evolution and dynamic adaptations revealed by genomes of the marine picoeukaryotes Micromonas.</title>
        <authorList>
            <person name="Worden A.Z."/>
            <person name="Lee J.H."/>
            <person name="Mock T."/>
            <person name="Rouze P."/>
            <person name="Simmons M.P."/>
            <person name="Aerts A.L."/>
            <person name="Allen A.E."/>
            <person name="Cuvelier M.L."/>
            <person name="Derelle E."/>
            <person name="Everett M.V."/>
            <person name="Foulon E."/>
            <person name="Grimwood J."/>
            <person name="Gundlach H."/>
            <person name="Henrissat B."/>
            <person name="Napoli C."/>
            <person name="McDonald S.M."/>
            <person name="Parker M.S."/>
            <person name="Rombauts S."/>
            <person name="Salamov A."/>
            <person name="Von Dassow P."/>
            <person name="Badger J.H."/>
            <person name="Coutinho P.M."/>
            <person name="Demir E."/>
            <person name="Dubchak I."/>
            <person name="Gentemann C."/>
            <person name="Eikrem W."/>
            <person name="Gready J.E."/>
            <person name="John U."/>
            <person name="Lanier W."/>
            <person name="Lindquist E.A."/>
            <person name="Lucas S."/>
            <person name="Mayer K.F."/>
            <person name="Moreau H."/>
            <person name="Not F."/>
            <person name="Otillar R."/>
            <person name="Panaud O."/>
            <person name="Pangilinan J."/>
            <person name="Paulsen I."/>
            <person name="Piegu B."/>
            <person name="Poliakov A."/>
            <person name="Robbens S."/>
            <person name="Schmutz J."/>
            <person name="Toulza E."/>
            <person name="Wyss T."/>
            <person name="Zelensky A."/>
            <person name="Zhou K."/>
            <person name="Armbrust E.V."/>
            <person name="Bhattacharya D."/>
            <person name="Goodenough U.W."/>
            <person name="Van de Peer Y."/>
            <person name="Grigoriev I.V."/>
        </authorList>
    </citation>
    <scope>NUCLEOTIDE SEQUENCE [LARGE SCALE GENOMIC DNA]</scope>
    <source>
        <strain evidence="13 14">CCMP1545</strain>
    </source>
</reference>
<dbReference type="Pfam" id="PF00069">
    <property type="entry name" value="Pkinase"/>
    <property type="match status" value="1"/>
</dbReference>
<dbReference type="eggNOG" id="KOG1240">
    <property type="taxonomic scope" value="Eukaryota"/>
</dbReference>
<dbReference type="OMA" id="ATNTCRI"/>
<evidence type="ECO:0000256" key="3">
    <source>
        <dbReference type="ARBA" id="ARBA00022574"/>
    </source>
</evidence>
<evidence type="ECO:0000259" key="12">
    <source>
        <dbReference type="PROSITE" id="PS50011"/>
    </source>
</evidence>
<keyword evidence="3 10" id="KW-0853">WD repeat</keyword>
<dbReference type="InterPro" id="IPR036322">
    <property type="entry name" value="WD40_repeat_dom_sf"/>
</dbReference>
<feature type="compositionally biased region" description="Gly residues" evidence="11">
    <location>
        <begin position="956"/>
        <end position="967"/>
    </location>
</feature>
<feature type="domain" description="Protein kinase" evidence="12">
    <location>
        <begin position="72"/>
        <end position="357"/>
    </location>
</feature>
<keyword evidence="14" id="KW-1185">Reference proteome</keyword>
<dbReference type="GO" id="GO:0071561">
    <property type="term" value="C:nucleus-vacuole junction"/>
    <property type="evidence" value="ECO:0007669"/>
    <property type="project" value="TreeGrafter"/>
</dbReference>
<dbReference type="InterPro" id="IPR000719">
    <property type="entry name" value="Prot_kinase_dom"/>
</dbReference>
<dbReference type="Gene3D" id="2.130.10.10">
    <property type="entry name" value="YVTN repeat-like/Quinoprotein amine dehydrogenase"/>
    <property type="match status" value="2"/>
</dbReference>
<dbReference type="Pfam" id="PF22956">
    <property type="entry name" value="VPS15-like_hel"/>
    <property type="match status" value="3"/>
</dbReference>
<accession>C1MJA4</accession>
<evidence type="ECO:0000313" key="13">
    <source>
        <dbReference type="EMBL" id="EEH60530.1"/>
    </source>
</evidence>
<dbReference type="GO" id="GO:0016236">
    <property type="term" value="P:macroautophagy"/>
    <property type="evidence" value="ECO:0007669"/>
    <property type="project" value="InterPro"/>
</dbReference>
<dbReference type="Proteomes" id="UP000001876">
    <property type="component" value="Unassembled WGS sequence"/>
</dbReference>
<feature type="compositionally biased region" description="Low complexity" evidence="11">
    <location>
        <begin position="472"/>
        <end position="493"/>
    </location>
</feature>
<evidence type="ECO:0000256" key="4">
    <source>
        <dbReference type="ARBA" id="ARBA00022679"/>
    </source>
</evidence>
<evidence type="ECO:0000256" key="9">
    <source>
        <dbReference type="PROSITE-ProRule" id="PRU00103"/>
    </source>
</evidence>
<dbReference type="GO" id="GO:0005770">
    <property type="term" value="C:late endosome"/>
    <property type="evidence" value="ECO:0007669"/>
    <property type="project" value="TreeGrafter"/>
</dbReference>
<dbReference type="GO" id="GO:0005524">
    <property type="term" value="F:ATP binding"/>
    <property type="evidence" value="ECO:0007669"/>
    <property type="project" value="InterPro"/>
</dbReference>
<feature type="repeat" description="WD" evidence="10">
    <location>
        <begin position="1159"/>
        <end position="1200"/>
    </location>
</feature>
<dbReference type="PROSITE" id="PS50077">
    <property type="entry name" value="HEAT_REPEAT"/>
    <property type="match status" value="1"/>
</dbReference>